<organism evidence="3 4">
    <name type="scientific">Vreelandella azerica</name>
    <dbReference type="NCBI Taxonomy" id="2732867"/>
    <lineage>
        <taxon>Bacteria</taxon>
        <taxon>Pseudomonadati</taxon>
        <taxon>Pseudomonadota</taxon>
        <taxon>Gammaproteobacteria</taxon>
        <taxon>Oceanospirillales</taxon>
        <taxon>Halomonadaceae</taxon>
        <taxon>Vreelandella</taxon>
    </lineage>
</organism>
<dbReference type="PANTHER" id="PTHR48207">
    <property type="entry name" value="SUCCINATE--HYDROXYMETHYLGLUTARATE COA-TRANSFERASE"/>
    <property type="match status" value="1"/>
</dbReference>
<evidence type="ECO:0000256" key="2">
    <source>
        <dbReference type="SAM" id="MobiDB-lite"/>
    </source>
</evidence>
<comment type="caution">
    <text evidence="3">The sequence shown here is derived from an EMBL/GenBank/DDBJ whole genome shotgun (WGS) entry which is preliminary data.</text>
</comment>
<gene>
    <name evidence="3" type="ORF">HLB35_06535</name>
</gene>
<proteinExistence type="predicted"/>
<evidence type="ECO:0000313" key="4">
    <source>
        <dbReference type="Proteomes" id="UP000588806"/>
    </source>
</evidence>
<dbReference type="InterPro" id="IPR023606">
    <property type="entry name" value="CoA-Trfase_III_dom_1_sf"/>
</dbReference>
<dbReference type="AlphaFoldDB" id="A0A7Y3TZG6"/>
<feature type="region of interest" description="Disordered" evidence="2">
    <location>
        <begin position="44"/>
        <end position="65"/>
    </location>
</feature>
<keyword evidence="4" id="KW-1185">Reference proteome</keyword>
<reference evidence="3 4" key="1">
    <citation type="submission" date="2020-05" db="EMBL/GenBank/DDBJ databases">
        <authorList>
            <person name="Ruan W."/>
            <person name="Jeon C.O."/>
            <person name="Chun B.H."/>
        </authorList>
    </citation>
    <scope>NUCLEOTIDE SEQUENCE [LARGE SCALE GENOMIC DNA]</scope>
    <source>
        <strain evidence="3 4">TBZ9</strain>
    </source>
</reference>
<keyword evidence="1 3" id="KW-0808">Transferase</keyword>
<dbReference type="SUPFAM" id="SSF89796">
    <property type="entry name" value="CoA-transferase family III (CaiB/BaiF)"/>
    <property type="match status" value="1"/>
</dbReference>
<dbReference type="InterPro" id="IPR003673">
    <property type="entry name" value="CoA-Trfase_fam_III"/>
</dbReference>
<dbReference type="InterPro" id="IPR050483">
    <property type="entry name" value="CoA-transferase_III_domain"/>
</dbReference>
<dbReference type="Pfam" id="PF02515">
    <property type="entry name" value="CoA_transf_3"/>
    <property type="match status" value="1"/>
</dbReference>
<dbReference type="RefSeq" id="WP_171701967.1">
    <property type="nucleotide sequence ID" value="NZ_JABFHI010000002.1"/>
</dbReference>
<dbReference type="PANTHER" id="PTHR48207:SF3">
    <property type="entry name" value="SUCCINATE--HYDROXYMETHYLGLUTARATE COA-TRANSFERASE"/>
    <property type="match status" value="1"/>
</dbReference>
<evidence type="ECO:0000256" key="1">
    <source>
        <dbReference type="ARBA" id="ARBA00022679"/>
    </source>
</evidence>
<name>A0A7Y3TZG6_9GAMM</name>
<protein>
    <submittedName>
        <fullName evidence="3">CoA transferase</fullName>
    </submittedName>
</protein>
<accession>A0A7Y3TZG6</accession>
<dbReference type="GO" id="GO:0008410">
    <property type="term" value="F:CoA-transferase activity"/>
    <property type="evidence" value="ECO:0007669"/>
    <property type="project" value="TreeGrafter"/>
</dbReference>
<evidence type="ECO:0000313" key="3">
    <source>
        <dbReference type="EMBL" id="NOG31519.1"/>
    </source>
</evidence>
<reference evidence="3 4" key="2">
    <citation type="submission" date="2020-06" db="EMBL/GenBank/DDBJ databases">
        <title>Halomonas songnenensis sp. nov., a moderately halophilic bacterium isolated from saline and alkaline soils.</title>
        <authorList>
            <person name="Jiang J."/>
            <person name="Pan Y."/>
        </authorList>
    </citation>
    <scope>NUCLEOTIDE SEQUENCE [LARGE SCALE GENOMIC DNA]</scope>
    <source>
        <strain evidence="3 4">TBZ9</strain>
    </source>
</reference>
<dbReference type="Proteomes" id="UP000588806">
    <property type="component" value="Unassembled WGS sequence"/>
</dbReference>
<dbReference type="InterPro" id="IPR044855">
    <property type="entry name" value="CoA-Trfase_III_dom3_sf"/>
</dbReference>
<dbReference type="Gene3D" id="3.30.1540.10">
    <property type="entry name" value="formyl-coa transferase, domain 3"/>
    <property type="match status" value="1"/>
</dbReference>
<sequence length="417" mass="44907">MQQSPPAPLAGVKVLDLSRVLAGPWCGQMLADMGAEVIKVERPDKGDDTRQWGPPWLASQQPEQRGESAYYLSANRGKRSVTVDISRPEGQKLVRELAATSDVVIENFKVGGLKKYGLDYASLKAVNPALIYCSITGFGQQSPYAHRAGYDFMIQAMGGIMSLTGQPDDTPGGGPVKIGVAFTDIFTGLYAANGILAALYARDKQDAASREGTHIDMALMDVQVGVLANQALNYLTSGKVPQRLGNAHPNIVPYQAFTTADGHMIVAVGNDGQFQRLCQVLERSELAHDERFATNGARVSHREQLIPELQAVLATRTTDEWLAALEAVGVPAGPINTLDRVFDDPHVKARELKQQLKHPQSASGKVDLVNNPIRFNGIQMSAQSAPPTLGEHTDAVLKEQLGLDNAQIDGLKALGIL</sequence>
<dbReference type="Gene3D" id="3.40.50.10540">
    <property type="entry name" value="Crotonobetainyl-coa:carnitine coa-transferase, domain 1"/>
    <property type="match status" value="1"/>
</dbReference>
<dbReference type="EMBL" id="JABFHI010000002">
    <property type="protein sequence ID" value="NOG31519.1"/>
    <property type="molecule type" value="Genomic_DNA"/>
</dbReference>